<evidence type="ECO:0000313" key="1">
    <source>
        <dbReference type="EMBL" id="MBO9201220.1"/>
    </source>
</evidence>
<reference evidence="1 2" key="1">
    <citation type="submission" date="2021-03" db="EMBL/GenBank/DDBJ databases">
        <title>Assistant Professor.</title>
        <authorList>
            <person name="Huq M.A."/>
        </authorList>
    </citation>
    <scope>NUCLEOTIDE SEQUENCE [LARGE SCALE GENOMIC DNA]</scope>
    <source>
        <strain evidence="1 2">MAH-29</strain>
    </source>
</reference>
<name>A0ABS3YUY3_9BACT</name>
<organism evidence="1 2">
    <name type="scientific">Niastella soli</name>
    <dbReference type="NCBI Taxonomy" id="2821487"/>
    <lineage>
        <taxon>Bacteria</taxon>
        <taxon>Pseudomonadati</taxon>
        <taxon>Bacteroidota</taxon>
        <taxon>Chitinophagia</taxon>
        <taxon>Chitinophagales</taxon>
        <taxon>Chitinophagaceae</taxon>
        <taxon>Niastella</taxon>
    </lineage>
</organism>
<evidence type="ECO:0000313" key="2">
    <source>
        <dbReference type="Proteomes" id="UP000677244"/>
    </source>
</evidence>
<proteinExistence type="predicted"/>
<keyword evidence="2" id="KW-1185">Reference proteome</keyword>
<accession>A0ABS3YUY3</accession>
<protein>
    <recommendedName>
        <fullName evidence="3">Lipoprotein</fullName>
    </recommendedName>
</protein>
<evidence type="ECO:0008006" key="3">
    <source>
        <dbReference type="Google" id="ProtNLM"/>
    </source>
</evidence>
<dbReference type="RefSeq" id="WP_209139283.1">
    <property type="nucleotide sequence ID" value="NZ_JAGHKO010000002.1"/>
</dbReference>
<dbReference type="EMBL" id="JAGHKO010000002">
    <property type="protein sequence ID" value="MBO9201220.1"/>
    <property type="molecule type" value="Genomic_DNA"/>
</dbReference>
<sequence>MKQVFSVLSVACVAFFTLFLSTTNVSCKKGDTGPKGDTGVANSVYSAWKTVTYQAAVIQPGDTVGVATLKAPEITKDVLDKGMIHVYANLGTAAAPDIVQIPYQDFYLTGIYVNVDYEVGNINFVSNILANGLYRYIIVTGTIPAGGRQATVDWNNYEEVKKFYNLKD</sequence>
<gene>
    <name evidence="1" type="ORF">J7I42_13150</name>
</gene>
<comment type="caution">
    <text evidence="1">The sequence shown here is derived from an EMBL/GenBank/DDBJ whole genome shotgun (WGS) entry which is preliminary data.</text>
</comment>
<dbReference type="Proteomes" id="UP000677244">
    <property type="component" value="Unassembled WGS sequence"/>
</dbReference>